<dbReference type="AlphaFoldDB" id="A0A845QRX2"/>
<protein>
    <submittedName>
        <fullName evidence="3">DUF1002 domain-containing protein</fullName>
    </submittedName>
</protein>
<dbReference type="Pfam" id="PF06207">
    <property type="entry name" value="DUF1002"/>
    <property type="match status" value="1"/>
</dbReference>
<sequence>MIKKIMSILLISIFAISSFGFADAVVGENVVSIGEDLTDKQKEEMKEYFGVGEDVRVIEVTNEEERKYFLEHIDESIIGTRALSSVYVEKLEDGAGIEVDSNNITWVTNEMYKNALVTVGIKDAKVMVNSPMKVTGTAALTGIIKAFEDLSGEKISEEEKEIASEELAKTSELGKDENIGKEKATELINEIKIYIINNNITNINEIKEVVEDKANELNINLTQEQIDDISKLMDKISGLDLDLNEIKNQIKGLGDKIDKALDENPEARSFIGKIIDAIKEFFNSIFN</sequence>
<dbReference type="InterPro" id="IPR009343">
    <property type="entry name" value="DUF1002"/>
</dbReference>
<keyword evidence="1" id="KW-0175">Coiled coil</keyword>
<keyword evidence="2" id="KW-0732">Signal</keyword>
<feature type="signal peptide" evidence="2">
    <location>
        <begin position="1"/>
        <end position="24"/>
    </location>
</feature>
<proteinExistence type="predicted"/>
<evidence type="ECO:0000313" key="3">
    <source>
        <dbReference type="EMBL" id="NBI05547.1"/>
    </source>
</evidence>
<dbReference type="EMBL" id="QXXA01000003">
    <property type="protein sequence ID" value="NBI05547.1"/>
    <property type="molecule type" value="Genomic_DNA"/>
</dbReference>
<dbReference type="Proteomes" id="UP000467132">
    <property type="component" value="Unassembled WGS sequence"/>
</dbReference>
<accession>A0A845QRX2</accession>
<name>A0A845QRX2_9CLOT</name>
<gene>
    <name evidence="3" type="ORF">D3Z33_01610</name>
</gene>
<keyword evidence="4" id="KW-1185">Reference proteome</keyword>
<dbReference type="OrthoDB" id="9810153at2"/>
<evidence type="ECO:0000256" key="2">
    <source>
        <dbReference type="SAM" id="SignalP"/>
    </source>
</evidence>
<comment type="caution">
    <text evidence="3">The sequence shown here is derived from an EMBL/GenBank/DDBJ whole genome shotgun (WGS) entry which is preliminary data.</text>
</comment>
<evidence type="ECO:0000256" key="1">
    <source>
        <dbReference type="SAM" id="Coils"/>
    </source>
</evidence>
<reference evidence="3 4" key="1">
    <citation type="submission" date="2018-08" db="EMBL/GenBank/DDBJ databases">
        <title>Murine metabolic-syndrome-specific gut microbial biobank.</title>
        <authorList>
            <person name="Liu C."/>
        </authorList>
    </citation>
    <scope>NUCLEOTIDE SEQUENCE [LARGE SCALE GENOMIC DNA]</scope>
    <source>
        <strain evidence="3 4">583</strain>
    </source>
</reference>
<evidence type="ECO:0000313" key="4">
    <source>
        <dbReference type="Proteomes" id="UP000467132"/>
    </source>
</evidence>
<organism evidence="3 4">
    <name type="scientific">Senegalia massiliensis</name>
    <dbReference type="NCBI Taxonomy" id="1720316"/>
    <lineage>
        <taxon>Bacteria</taxon>
        <taxon>Bacillati</taxon>
        <taxon>Bacillota</taxon>
        <taxon>Clostridia</taxon>
        <taxon>Eubacteriales</taxon>
        <taxon>Clostridiaceae</taxon>
        <taxon>Senegalia</taxon>
    </lineage>
</organism>
<dbReference type="RefSeq" id="WP_160196055.1">
    <property type="nucleotide sequence ID" value="NZ_QXXA01000003.1"/>
</dbReference>
<feature type="chain" id="PRO_5032320071" evidence="2">
    <location>
        <begin position="25"/>
        <end position="287"/>
    </location>
</feature>
<feature type="coiled-coil region" evidence="1">
    <location>
        <begin position="207"/>
        <end position="263"/>
    </location>
</feature>